<organism evidence="1 2">
    <name type="scientific">Meloidogyne enterolobii</name>
    <name type="common">Root-knot nematode worm</name>
    <name type="synonym">Meloidogyne mayaguensis</name>
    <dbReference type="NCBI Taxonomy" id="390850"/>
    <lineage>
        <taxon>Eukaryota</taxon>
        <taxon>Metazoa</taxon>
        <taxon>Ecdysozoa</taxon>
        <taxon>Nematoda</taxon>
        <taxon>Chromadorea</taxon>
        <taxon>Rhabditida</taxon>
        <taxon>Tylenchina</taxon>
        <taxon>Tylenchomorpha</taxon>
        <taxon>Tylenchoidea</taxon>
        <taxon>Meloidogynidae</taxon>
        <taxon>Meloidogyninae</taxon>
        <taxon>Meloidogyne</taxon>
    </lineage>
</organism>
<comment type="caution">
    <text evidence="1">The sequence shown here is derived from an EMBL/GenBank/DDBJ whole genome shotgun (WGS) entry which is preliminary data.</text>
</comment>
<dbReference type="EMBL" id="CAVMJV010000009">
    <property type="protein sequence ID" value="CAK5038879.1"/>
    <property type="molecule type" value="Genomic_DNA"/>
</dbReference>
<name>A0ACB0YAY7_MELEN</name>
<keyword evidence="2" id="KW-1185">Reference proteome</keyword>
<gene>
    <name evidence="1" type="ORF">MENTE1834_LOCUS9757</name>
</gene>
<proteinExistence type="predicted"/>
<protein>
    <submittedName>
        <fullName evidence="1">Uncharacterized protein</fullName>
    </submittedName>
</protein>
<dbReference type="Proteomes" id="UP001497535">
    <property type="component" value="Unassembled WGS sequence"/>
</dbReference>
<sequence length="829" mass="91833">MSSVHYKFKATLEYKTLTFDGLHIGVDELKKAICDKENIRTESFDLLITNAHTKREYTTGELVPRNSSVVVQRLPRDNALKLPKVQDTANSGIVQRSAGVFQTSTYISPDDFSKLTEEQRIAHVKQVSAEKYSAANYQRRAIGIMSGPPPPTYVCNRCAQPGHWYKSCPLVNTKRTTGIPMDELMETTKDDPLAMLHPSGKYVKSIMHFQARLQRKHEPFPGQSEDVTGSPYIEEQVEVPEQYKCFLCKGLLRDAVLAACCGHSFCAECYQQQLLANPLEQCPGPDCSQQISADSLIPNKSLRAAIQKYLNELQTGGETTDQQTGGVNKPSVLTDTQSLLHKLMPDLALAQAQRELATTTGPSIVPTNIPASITQPPPSKPPPIFIGLKNPTDPVTSSTVNVTTQDTSSYVTAPALSSQPASINNIPAASTASSLQGAPLFLPQIPIFDPKRPPPPINIPISAAQSVSITPPIISSSTHMTAENGSVSHVSTSINTAQQKGLVSASPLSAQELSSVWENFLKRKDKDSAAKSIVAAAASSGQSGGGYPSLPPMSSASSDAVIQSQQRQTGEGINTELRPPGSVTPVTTGLVPPGIGQDHSSIIGSSLSSNLLANIGGVRPLNPSLASNVPYQTAAIRPIGPHVPDSEITQVWLSFLRMKDSQQQNRQYKKRYSISPERRTPSPQDQFSRRSSRAVGGNYRRSKPYFNPRHHTLEEKEERNGEKDERRGGRKTERKEERGEKKEEKEMKVSRKDERKEERREKKERKEDAEMKEEKEEKREHKEDAEMTEEEREKEENEDIQMKDKKMEKRGMRKRRKELKKEEKRNLGK</sequence>
<evidence type="ECO:0000313" key="1">
    <source>
        <dbReference type="EMBL" id="CAK5038879.1"/>
    </source>
</evidence>
<reference evidence="1" key="1">
    <citation type="submission" date="2023-11" db="EMBL/GenBank/DDBJ databases">
        <authorList>
            <person name="Poullet M."/>
        </authorList>
    </citation>
    <scope>NUCLEOTIDE SEQUENCE</scope>
    <source>
        <strain evidence="1">E1834</strain>
    </source>
</reference>
<accession>A0ACB0YAY7</accession>
<evidence type="ECO:0000313" key="2">
    <source>
        <dbReference type="Proteomes" id="UP001497535"/>
    </source>
</evidence>